<dbReference type="AlphaFoldDB" id="A0A2G6QB66"/>
<evidence type="ECO:0000313" key="1">
    <source>
        <dbReference type="EMBL" id="PIE94064.1"/>
    </source>
</evidence>
<sequence length="72" mass="8529">MKLILLRNQQKEIEQPEEMKDEGNKAQYNLNFIKNGDLVQQKVINDRENPCRGRDFIGAILLSCNVEIWRIR</sequence>
<name>A0A2G6QB66_9BACI</name>
<reference evidence="1 2" key="1">
    <citation type="submission" date="2017-09" db="EMBL/GenBank/DDBJ databases">
        <title>Biocontrol bacteria screening and application from spent mushroom substrate.</title>
        <authorList>
            <person name="Sun X."/>
        </authorList>
    </citation>
    <scope>NUCLEOTIDE SEQUENCE [LARGE SCALE GENOMIC DNA]</scope>
    <source>
        <strain evidence="1 2">100374</strain>
    </source>
</reference>
<dbReference type="EMBL" id="NWUW01000012">
    <property type="protein sequence ID" value="PIE94064.1"/>
    <property type="molecule type" value="Genomic_DNA"/>
</dbReference>
<accession>A0A2G6QB66</accession>
<gene>
    <name evidence="1" type="ORF">CO726_17875</name>
</gene>
<protein>
    <submittedName>
        <fullName evidence="1">Uncharacterized protein</fullName>
    </submittedName>
</protein>
<organism evidence="1 2">
    <name type="scientific">Bacillus fungorum</name>
    <dbReference type="NCBI Taxonomy" id="2039284"/>
    <lineage>
        <taxon>Bacteria</taxon>
        <taxon>Bacillati</taxon>
        <taxon>Bacillota</taxon>
        <taxon>Bacilli</taxon>
        <taxon>Bacillales</taxon>
        <taxon>Bacillaceae</taxon>
        <taxon>Bacillus</taxon>
    </lineage>
</organism>
<evidence type="ECO:0000313" key="2">
    <source>
        <dbReference type="Proteomes" id="UP000228484"/>
    </source>
</evidence>
<comment type="caution">
    <text evidence="1">The sequence shown here is derived from an EMBL/GenBank/DDBJ whole genome shotgun (WGS) entry which is preliminary data.</text>
</comment>
<keyword evidence="2" id="KW-1185">Reference proteome</keyword>
<proteinExistence type="predicted"/>
<dbReference type="Proteomes" id="UP000228484">
    <property type="component" value="Unassembled WGS sequence"/>
</dbReference>